<feature type="signal peptide" evidence="6">
    <location>
        <begin position="1"/>
        <end position="21"/>
    </location>
</feature>
<dbReference type="GO" id="GO:0005975">
    <property type="term" value="P:carbohydrate metabolic process"/>
    <property type="evidence" value="ECO:0007669"/>
    <property type="project" value="InterPro"/>
</dbReference>
<dbReference type="RefSeq" id="XP_018139031.1">
    <property type="nucleotide sequence ID" value="XM_018281909.1"/>
</dbReference>
<keyword evidence="3 5" id="KW-0326">Glycosidase</keyword>
<evidence type="ECO:0000256" key="1">
    <source>
        <dbReference type="ARBA" id="ARBA00009865"/>
    </source>
</evidence>
<keyword evidence="2 5" id="KW-0378">Hydrolase</keyword>
<dbReference type="InterPro" id="IPR006710">
    <property type="entry name" value="Glyco_hydro_43"/>
</dbReference>
<dbReference type="Pfam" id="PF04616">
    <property type="entry name" value="Glyco_hydro_43"/>
    <property type="match status" value="1"/>
</dbReference>
<dbReference type="Gene3D" id="2.115.10.20">
    <property type="entry name" value="Glycosyl hydrolase domain, family 43"/>
    <property type="match status" value="1"/>
</dbReference>
<dbReference type="AlphaFoldDB" id="A0A179F737"/>
<dbReference type="InterPro" id="IPR023296">
    <property type="entry name" value="Glyco_hydro_beta-prop_sf"/>
</dbReference>
<comment type="caution">
    <text evidence="7">The sequence shown here is derived from an EMBL/GenBank/DDBJ whole genome shotgun (WGS) entry which is preliminary data.</text>
</comment>
<evidence type="ECO:0000256" key="2">
    <source>
        <dbReference type="ARBA" id="ARBA00022801"/>
    </source>
</evidence>
<proteinExistence type="inferred from homology"/>
<dbReference type="GO" id="GO:0004553">
    <property type="term" value="F:hydrolase activity, hydrolyzing O-glycosyl compounds"/>
    <property type="evidence" value="ECO:0007669"/>
    <property type="project" value="InterPro"/>
</dbReference>
<sequence length="464" mass="50832">MAILTSIFLTVLAACKAQAAALQIIPGAAWTATNTGQHIQAHGAGIIEANGIYYMIGEDKTNGALFQNVNCYSSSNLVDWKYEGALLSRTDADVQKVASLADPNSLVERPKVVFNERTKKYVMYFHLDIKYEIAEVGIATSDTVCGKYTFHSSFRPGGRQIRDIGLFKDDDGSAYLLAENRQFGTNEEVRSITYIMSLDSEYLNVTGIVHTFENHAAESPAMLKKDGYYFIFSSTLSGWDPNDNYYSYAPSLAGPWSSWKLFADEGSLTYRSQTTYILPFGDSAIYMGDRWQEHSLGSSTYIWLPLEFKGTEVSMPYRDVWSLDPISKTWSGSKTTVLEPQDAKLSNGARLVGCDGCSSRSAAGYLGGPERGAVTFSGGLSKCCKKATIVLVYVNGDLTSRFALVTVNGKKQKVEFPPSFNDQQISNVVIYGNFHSGSDNTIVVEGDDGGWAPNIDKIILACAV</sequence>
<keyword evidence="6" id="KW-0732">Signal</keyword>
<comment type="similarity">
    <text evidence="1 5">Belongs to the glycosyl hydrolase 43 family.</text>
</comment>
<evidence type="ECO:0000256" key="3">
    <source>
        <dbReference type="ARBA" id="ARBA00023295"/>
    </source>
</evidence>
<evidence type="ECO:0000256" key="4">
    <source>
        <dbReference type="PIRSR" id="PIRSR606710-2"/>
    </source>
</evidence>
<keyword evidence="8" id="KW-1185">Reference proteome</keyword>
<dbReference type="CDD" id="cd18821">
    <property type="entry name" value="GH43_Pc3Gal43A-like"/>
    <property type="match status" value="1"/>
</dbReference>
<evidence type="ECO:0000256" key="5">
    <source>
        <dbReference type="RuleBase" id="RU361187"/>
    </source>
</evidence>
<evidence type="ECO:0000256" key="6">
    <source>
        <dbReference type="SAM" id="SignalP"/>
    </source>
</evidence>
<dbReference type="STRING" id="1380566.A0A179F737"/>
<feature type="chain" id="PRO_5008101378" evidence="6">
    <location>
        <begin position="22"/>
        <end position="464"/>
    </location>
</feature>
<organism evidence="7 8">
    <name type="scientific">Pochonia chlamydosporia 170</name>
    <dbReference type="NCBI Taxonomy" id="1380566"/>
    <lineage>
        <taxon>Eukaryota</taxon>
        <taxon>Fungi</taxon>
        <taxon>Dikarya</taxon>
        <taxon>Ascomycota</taxon>
        <taxon>Pezizomycotina</taxon>
        <taxon>Sordariomycetes</taxon>
        <taxon>Hypocreomycetidae</taxon>
        <taxon>Hypocreales</taxon>
        <taxon>Clavicipitaceae</taxon>
        <taxon>Pochonia</taxon>
    </lineage>
</organism>
<dbReference type="PANTHER" id="PTHR22925:SF3">
    <property type="entry name" value="GLYCOSYL HYDROLASE FAMILY PROTEIN 43"/>
    <property type="match status" value="1"/>
</dbReference>
<dbReference type="SUPFAM" id="SSF75005">
    <property type="entry name" value="Arabinanase/levansucrase/invertase"/>
    <property type="match status" value="1"/>
</dbReference>
<dbReference type="Gene3D" id="2.60.120.260">
    <property type="entry name" value="Galactose-binding domain-like"/>
    <property type="match status" value="1"/>
</dbReference>
<reference evidence="7 8" key="1">
    <citation type="journal article" date="2016" name="PLoS Pathog.">
        <title>Biosynthesis of antibiotic leucinostatins in bio-control fungus Purpureocillium lilacinum and their inhibition on phytophthora revealed by genome mining.</title>
        <authorList>
            <person name="Wang G."/>
            <person name="Liu Z."/>
            <person name="Lin R."/>
            <person name="Li E."/>
            <person name="Mao Z."/>
            <person name="Ling J."/>
            <person name="Yang Y."/>
            <person name="Yin W.B."/>
            <person name="Xie B."/>
        </authorList>
    </citation>
    <scope>NUCLEOTIDE SEQUENCE [LARGE SCALE GENOMIC DNA]</scope>
    <source>
        <strain evidence="7">170</strain>
    </source>
</reference>
<evidence type="ECO:0000313" key="7">
    <source>
        <dbReference type="EMBL" id="OAQ61222.1"/>
    </source>
</evidence>
<dbReference type="CDD" id="cd04081">
    <property type="entry name" value="CBM35_galactosidase-like"/>
    <property type="match status" value="1"/>
</dbReference>
<dbReference type="EMBL" id="LSBJ02000001">
    <property type="protein sequence ID" value="OAQ61222.1"/>
    <property type="molecule type" value="Genomic_DNA"/>
</dbReference>
<feature type="site" description="Important for catalytic activity, responsible for pKa modulation of the active site Glu and correct orientation of both the proton donor and substrate" evidence="4">
    <location>
        <position position="163"/>
    </location>
</feature>
<evidence type="ECO:0000313" key="8">
    <source>
        <dbReference type="Proteomes" id="UP000078397"/>
    </source>
</evidence>
<dbReference type="OrthoDB" id="9970295at2759"/>
<dbReference type="Proteomes" id="UP000078397">
    <property type="component" value="Unassembled WGS sequence"/>
</dbReference>
<gene>
    <name evidence="7" type="ORF">VFPPC_02224</name>
</gene>
<accession>A0A179F737</accession>
<dbReference type="PANTHER" id="PTHR22925">
    <property type="entry name" value="GLYCOSYL HYDROLASE 43 FAMILY MEMBER"/>
    <property type="match status" value="1"/>
</dbReference>
<name>A0A179F737_METCM</name>
<protein>
    <submittedName>
        <fullName evidence="7">Galactan 1,3-beta-galactosidase</fullName>
    </submittedName>
</protein>
<dbReference type="GeneID" id="28845903"/>
<dbReference type="KEGG" id="pchm:VFPPC_02224"/>